<sequence>MQSAKKPACFLFVLFLCVSNRLWAEPVTDATIIDGQTYFCSQSGISVERGDQLHLVYQPDFRSVCLVGYGCTSLLVGGGEPEISGQVGILDLTNGQFNSIQVARDLVYAVDVRDNKAALACADGSVLTLILPDFISNHVIHQHTATVTVVQFSNNGLWLASGGLDSLVILSSLTVETEPILLQDHTAKVECLTFSPDDDFLASGAQDGKIRIHAVSQQEQPMVKANSVRLIRTYTNLGLEKMASTESTSMMNDNRQNDYASIGAIAWGGIPETLVAGS</sequence>
<dbReference type="EMBL" id="UINC01059023">
    <property type="protein sequence ID" value="SVB81964.1"/>
    <property type="molecule type" value="Genomic_DNA"/>
</dbReference>
<accession>A0A382H3X3</accession>
<dbReference type="GO" id="GO:0006281">
    <property type="term" value="P:DNA repair"/>
    <property type="evidence" value="ECO:0007669"/>
    <property type="project" value="TreeGrafter"/>
</dbReference>
<dbReference type="InterPro" id="IPR015943">
    <property type="entry name" value="WD40/YVTN_repeat-like_dom_sf"/>
</dbReference>
<reference evidence="1" key="1">
    <citation type="submission" date="2018-05" db="EMBL/GenBank/DDBJ databases">
        <authorList>
            <person name="Lanie J.A."/>
            <person name="Ng W.-L."/>
            <person name="Kazmierczak K.M."/>
            <person name="Andrzejewski T.M."/>
            <person name="Davidsen T.M."/>
            <person name="Wayne K.J."/>
            <person name="Tettelin H."/>
            <person name="Glass J.I."/>
            <person name="Rusch D."/>
            <person name="Podicherti R."/>
            <person name="Tsui H.-C.T."/>
            <person name="Winkler M.E."/>
        </authorList>
    </citation>
    <scope>NUCLEOTIDE SEQUENCE</scope>
</reference>
<organism evidence="1">
    <name type="scientific">marine metagenome</name>
    <dbReference type="NCBI Taxonomy" id="408172"/>
    <lineage>
        <taxon>unclassified sequences</taxon>
        <taxon>metagenomes</taxon>
        <taxon>ecological metagenomes</taxon>
    </lineage>
</organism>
<dbReference type="PANTHER" id="PTHR19932">
    <property type="entry name" value="WD REPEAT AND HMG-BOX DNA BINDING PROTEIN"/>
    <property type="match status" value="1"/>
</dbReference>
<dbReference type="SMART" id="SM00320">
    <property type="entry name" value="WD40"/>
    <property type="match status" value="2"/>
</dbReference>
<dbReference type="PROSITE" id="PS50082">
    <property type="entry name" value="WD_REPEATS_2"/>
    <property type="match status" value="1"/>
</dbReference>
<gene>
    <name evidence="1" type="ORF">METZ01_LOCUS234818</name>
</gene>
<dbReference type="InterPro" id="IPR001680">
    <property type="entry name" value="WD40_rpt"/>
</dbReference>
<dbReference type="PANTHER" id="PTHR19932:SF10">
    <property type="entry name" value="WD REPEAT AND HMG-BOX DNA-BINDING PROTEIN 1"/>
    <property type="match status" value="1"/>
</dbReference>
<dbReference type="GO" id="GO:0006261">
    <property type="term" value="P:DNA-templated DNA replication"/>
    <property type="evidence" value="ECO:0007669"/>
    <property type="project" value="TreeGrafter"/>
</dbReference>
<protein>
    <submittedName>
        <fullName evidence="1">Uncharacterized protein</fullName>
    </submittedName>
</protein>
<dbReference type="GO" id="GO:0000278">
    <property type="term" value="P:mitotic cell cycle"/>
    <property type="evidence" value="ECO:0007669"/>
    <property type="project" value="TreeGrafter"/>
</dbReference>
<dbReference type="SUPFAM" id="SSF50978">
    <property type="entry name" value="WD40 repeat-like"/>
    <property type="match status" value="1"/>
</dbReference>
<dbReference type="GO" id="GO:0003682">
    <property type="term" value="F:chromatin binding"/>
    <property type="evidence" value="ECO:0007669"/>
    <property type="project" value="TreeGrafter"/>
</dbReference>
<name>A0A382H3X3_9ZZZZ</name>
<dbReference type="Gene3D" id="2.130.10.10">
    <property type="entry name" value="YVTN repeat-like/Quinoprotein amine dehydrogenase"/>
    <property type="match status" value="1"/>
</dbReference>
<dbReference type="GO" id="GO:0043596">
    <property type="term" value="C:nuclear replication fork"/>
    <property type="evidence" value="ECO:0007669"/>
    <property type="project" value="TreeGrafter"/>
</dbReference>
<evidence type="ECO:0000313" key="1">
    <source>
        <dbReference type="EMBL" id="SVB81964.1"/>
    </source>
</evidence>
<feature type="non-terminal residue" evidence="1">
    <location>
        <position position="278"/>
    </location>
</feature>
<dbReference type="Pfam" id="PF00400">
    <property type="entry name" value="WD40"/>
    <property type="match status" value="2"/>
</dbReference>
<dbReference type="PROSITE" id="PS50294">
    <property type="entry name" value="WD_REPEATS_REGION"/>
    <property type="match status" value="1"/>
</dbReference>
<dbReference type="AlphaFoldDB" id="A0A382H3X3"/>
<proteinExistence type="predicted"/>
<dbReference type="InterPro" id="IPR036322">
    <property type="entry name" value="WD40_repeat_dom_sf"/>
</dbReference>